<feature type="compositionally biased region" description="Polar residues" evidence="1">
    <location>
        <begin position="223"/>
        <end position="241"/>
    </location>
</feature>
<name>A0A8S4QBX3_OWEFU</name>
<dbReference type="EMBL" id="CAIIXF020000247">
    <property type="protein sequence ID" value="CAH1803088.1"/>
    <property type="molecule type" value="Genomic_DNA"/>
</dbReference>
<reference evidence="2" key="1">
    <citation type="submission" date="2022-03" db="EMBL/GenBank/DDBJ databases">
        <authorList>
            <person name="Martin C."/>
        </authorList>
    </citation>
    <scope>NUCLEOTIDE SEQUENCE</scope>
</reference>
<proteinExistence type="predicted"/>
<feature type="compositionally biased region" description="Polar residues" evidence="1">
    <location>
        <begin position="52"/>
        <end position="67"/>
    </location>
</feature>
<gene>
    <name evidence="2" type="ORF">OFUS_LOCUS26709</name>
</gene>
<organism evidence="2 3">
    <name type="scientific">Owenia fusiformis</name>
    <name type="common">Polychaete worm</name>
    <dbReference type="NCBI Taxonomy" id="6347"/>
    <lineage>
        <taxon>Eukaryota</taxon>
        <taxon>Metazoa</taxon>
        <taxon>Spiralia</taxon>
        <taxon>Lophotrochozoa</taxon>
        <taxon>Annelida</taxon>
        <taxon>Polychaeta</taxon>
        <taxon>Sedentaria</taxon>
        <taxon>Canalipalpata</taxon>
        <taxon>Sabellida</taxon>
        <taxon>Oweniida</taxon>
        <taxon>Oweniidae</taxon>
        <taxon>Owenia</taxon>
    </lineage>
</organism>
<feature type="region of interest" description="Disordered" evidence="1">
    <location>
        <begin position="449"/>
        <end position="495"/>
    </location>
</feature>
<feature type="compositionally biased region" description="Polar residues" evidence="1">
    <location>
        <begin position="449"/>
        <end position="459"/>
    </location>
</feature>
<comment type="caution">
    <text evidence="2">The sequence shown here is derived from an EMBL/GenBank/DDBJ whole genome shotgun (WGS) entry which is preliminary data.</text>
</comment>
<feature type="region of interest" description="Disordered" evidence="1">
    <location>
        <begin position="217"/>
        <end position="256"/>
    </location>
</feature>
<feature type="compositionally biased region" description="Basic and acidic residues" evidence="1">
    <location>
        <begin position="467"/>
        <end position="490"/>
    </location>
</feature>
<evidence type="ECO:0000313" key="2">
    <source>
        <dbReference type="EMBL" id="CAH1803088.1"/>
    </source>
</evidence>
<dbReference type="Proteomes" id="UP000749559">
    <property type="component" value="Unassembled WGS sequence"/>
</dbReference>
<sequence>MDDIKMSTVQNSAYRNSGLQSVNPRNDACTSTEDWPTPRISKFSKIVRDRSYTSPSHVTDTSQNSSHYRTELHSGKDILLPSSAATQKVEDIKECPIIDFMAENNQSDRAPFAADDRSCPEQWDTKMKSSGAMSDISIQESVATDDLNTLQDIVTILKNHQIDMTDTSDLYDFNCSPDISMDASSLHPLTSTRMTNESRRPLLKGINDNTWIPHFRTPVEVDSGTNSVKQRSPLGDTQSKGSLLGDTHSKVSVSGDTLSSEARIRDNRETMFAIIDTLEHNESDRCSHLHQEQNNESKHTKHVDNVEHDVCINGTYDPENISEHRKHILNRKQYSYDMKRDGMDGQYKHLLKTSYNVVSEHTDANDSIEQCTGVSSTTMGTQTVNHTGTQTKTKYFQSSLDNVTLGQNEPNTRPDVCDSMSQTICEAEVQTDELLTQFESLGSQSLNEKSECLSTVSDTSTKHTKKFEKTAPFEGETESKSLKGQDDNCCSHRQQHNAKVTKMHEHLEYNTLDSTKNYFGAQTSMSTQTPNFARRERRKLKAEMLKSLLKQVKEINEDIQYRTEAKGNMFTHNVKQPSRWQNMETVSRRLDYDTENVTSIPYFGHHSQNYSNYTNGFATDNAQKYDSHADNVPRYLLEDHSKAKLIAKAMPSSKSYNSHHSCNLTNEPYHKMLGERSHSKNKEHLCLGDLRSAIEEPILYTPASHNASEISRHHYVNSGYHSMNNEISSTEKMEKCRRQLTESCKLRNNIEDQM</sequence>
<evidence type="ECO:0000256" key="1">
    <source>
        <dbReference type="SAM" id="MobiDB-lite"/>
    </source>
</evidence>
<evidence type="ECO:0000313" key="3">
    <source>
        <dbReference type="Proteomes" id="UP000749559"/>
    </source>
</evidence>
<accession>A0A8S4QBX3</accession>
<protein>
    <submittedName>
        <fullName evidence="2">Uncharacterized protein</fullName>
    </submittedName>
</protein>
<feature type="compositionally biased region" description="Polar residues" evidence="1">
    <location>
        <begin position="7"/>
        <end position="34"/>
    </location>
</feature>
<dbReference type="AlphaFoldDB" id="A0A8S4QBX3"/>
<keyword evidence="3" id="KW-1185">Reference proteome</keyword>
<feature type="region of interest" description="Disordered" evidence="1">
    <location>
        <begin position="51"/>
        <end position="74"/>
    </location>
</feature>
<feature type="region of interest" description="Disordered" evidence="1">
    <location>
        <begin position="1"/>
        <end position="35"/>
    </location>
</feature>